<dbReference type="Pfam" id="PF11855">
    <property type="entry name" value="DUF3375"/>
    <property type="match status" value="1"/>
</dbReference>
<evidence type="ECO:0008006" key="3">
    <source>
        <dbReference type="Google" id="ProtNLM"/>
    </source>
</evidence>
<dbReference type="InterPro" id="IPR021804">
    <property type="entry name" value="DUF3375"/>
</dbReference>
<dbReference type="OrthoDB" id="138803at2"/>
<proteinExistence type="predicted"/>
<protein>
    <recommendedName>
        <fullName evidence="3">DUF3375 domain-containing protein</fullName>
    </recommendedName>
</protein>
<name>A0A172WP09_STUST</name>
<gene>
    <name evidence="1" type="ORF">PS273GM_07610</name>
</gene>
<organism evidence="1 2">
    <name type="scientific">Stutzerimonas stutzeri</name>
    <name type="common">Pseudomonas stutzeri</name>
    <dbReference type="NCBI Taxonomy" id="316"/>
    <lineage>
        <taxon>Bacteria</taxon>
        <taxon>Pseudomonadati</taxon>
        <taxon>Pseudomonadota</taxon>
        <taxon>Gammaproteobacteria</taxon>
        <taxon>Pseudomonadales</taxon>
        <taxon>Pseudomonadaceae</taxon>
        <taxon>Stutzerimonas</taxon>
    </lineage>
</organism>
<reference evidence="1 2" key="1">
    <citation type="submission" date="2016-05" db="EMBL/GenBank/DDBJ databases">
        <title>Genome sequence of Pseudomonas stutzeri 273 and identification of the exopolysaccharide biosynthesis locus.</title>
        <authorList>
            <person name="Wu S."/>
            <person name="Sun C."/>
        </authorList>
    </citation>
    <scope>NUCLEOTIDE SEQUENCE [LARGE SCALE GENOMIC DNA]</scope>
    <source>
        <strain evidence="1 2">273</strain>
    </source>
</reference>
<dbReference type="EMBL" id="CP015641">
    <property type="protein sequence ID" value="ANF25029.1"/>
    <property type="molecule type" value="Genomic_DNA"/>
</dbReference>
<accession>A0A172WP09</accession>
<evidence type="ECO:0000313" key="2">
    <source>
        <dbReference type="Proteomes" id="UP000077787"/>
    </source>
</evidence>
<sequence>MSLYEKQARYRRLHGEQASWRLLRADSAPIILAFLDDLFSEQEVSYTKARVALEAELPAWHEAYGMQDNANAYLRNWIHAGWLREHDDRLTCTDAFEQALRFVHGLEQRDSSATASHLRIVQDAVRDLSVALSPNPEERLRVLESRVDELNEEIRLLKAGVVPELSSSEQRERIRGIYQLASVLTGDFRRLEDEIRLLDQNLRVQMIESEGGRGTVLQALLDREDILLQTDAGQAFDGFFRLLCDEHRSVEFREQLRSILERPAAHQHLDHDETYFLAHLVRELSGESQRVIAVRRRTQESLRAFIESGTQQERRAVERVLRQLEKLAVTFKDQEVGLRTPLAVYLPSGSFTVRSPSSIRLRLPGERLDTSKVVAHTNSSSASDTMLESLETVKILEVATGLRVLLDANGPMTVGQLLWHRPIQGGLEELVAHIRIAKAVDAITLEDREQVLVRDRDGQQILASIPQLLLSADQFPEDLEMLAL</sequence>
<dbReference type="RefSeq" id="WP_064481089.1">
    <property type="nucleotide sequence ID" value="NZ_CP015641.1"/>
</dbReference>
<evidence type="ECO:0000313" key="1">
    <source>
        <dbReference type="EMBL" id="ANF25029.1"/>
    </source>
</evidence>
<dbReference type="AlphaFoldDB" id="A0A172WP09"/>
<dbReference type="Proteomes" id="UP000077787">
    <property type="component" value="Chromosome"/>
</dbReference>